<evidence type="ECO:0000256" key="17">
    <source>
        <dbReference type="PIRSR" id="PIRSR006769-2"/>
    </source>
</evidence>
<name>A0A6I2MGC7_9BACI</name>
<dbReference type="InterPro" id="IPR011549">
    <property type="entry name" value="RibD_C"/>
</dbReference>
<dbReference type="RefSeq" id="WP_070877638.1">
    <property type="nucleotide sequence ID" value="NZ_CAJGAA010000006.1"/>
</dbReference>
<comment type="catalytic activity">
    <reaction evidence="13 15">
        <text>5-amino-6-(5-phospho-D-ribitylamino)uracil + NADP(+) = 5-amino-6-(5-phospho-D-ribosylamino)uracil + NADPH + H(+)</text>
        <dbReference type="Rhea" id="RHEA:17845"/>
        <dbReference type="ChEBI" id="CHEBI:15378"/>
        <dbReference type="ChEBI" id="CHEBI:57783"/>
        <dbReference type="ChEBI" id="CHEBI:58349"/>
        <dbReference type="ChEBI" id="CHEBI:58421"/>
        <dbReference type="ChEBI" id="CHEBI:58453"/>
        <dbReference type="EC" id="1.1.1.193"/>
    </reaction>
</comment>
<keyword evidence="8 15" id="KW-0378">Hydrolase</keyword>
<evidence type="ECO:0000256" key="18">
    <source>
        <dbReference type="PIRSR" id="PIRSR006769-3"/>
    </source>
</evidence>
<dbReference type="InterPro" id="IPR050765">
    <property type="entry name" value="Riboflavin_Biosynth_HTPR"/>
</dbReference>
<dbReference type="PANTHER" id="PTHR38011:SF7">
    <property type="entry name" value="2,5-DIAMINO-6-RIBOSYLAMINO-4(3H)-PYRIMIDINONE 5'-PHOSPHATE REDUCTASE"/>
    <property type="match status" value="1"/>
</dbReference>
<feature type="binding site" evidence="17">
    <location>
        <position position="291"/>
    </location>
    <ligand>
        <name>substrate</name>
    </ligand>
</feature>
<feature type="binding site" evidence="17">
    <location>
        <position position="196"/>
    </location>
    <ligand>
        <name>NADP(+)</name>
        <dbReference type="ChEBI" id="CHEBI:58349"/>
    </ligand>
</feature>
<comment type="cofactor">
    <cofactor evidence="15 18">
        <name>Zn(2+)</name>
        <dbReference type="ChEBI" id="CHEBI:29105"/>
    </cofactor>
    <text evidence="15 18">Binds 1 zinc ion.</text>
</comment>
<evidence type="ECO:0000256" key="2">
    <source>
        <dbReference type="ARBA" id="ARBA00004882"/>
    </source>
</evidence>
<dbReference type="Gene3D" id="3.40.430.10">
    <property type="entry name" value="Dihydrofolate Reductase, subunit A"/>
    <property type="match status" value="1"/>
</dbReference>
<evidence type="ECO:0000256" key="4">
    <source>
        <dbReference type="ARBA" id="ARBA00005259"/>
    </source>
</evidence>
<evidence type="ECO:0000256" key="5">
    <source>
        <dbReference type="ARBA" id="ARBA00007417"/>
    </source>
</evidence>
<evidence type="ECO:0000256" key="6">
    <source>
        <dbReference type="ARBA" id="ARBA00022619"/>
    </source>
</evidence>
<reference evidence="20 21" key="1">
    <citation type="submission" date="2019-11" db="EMBL/GenBank/DDBJ databases">
        <title>Bacillus idriensis genome.</title>
        <authorList>
            <person name="Konopka E.N."/>
            <person name="Newman J.D."/>
        </authorList>
    </citation>
    <scope>NUCLEOTIDE SEQUENCE [LARGE SCALE GENOMIC DNA]</scope>
    <source>
        <strain evidence="20 21">DSM 19097</strain>
    </source>
</reference>
<keyword evidence="6 15" id="KW-0686">Riboflavin biosynthesis</keyword>
<dbReference type="AlphaFoldDB" id="A0A6I2MGC7"/>
<proteinExistence type="inferred from homology"/>
<dbReference type="InterPro" id="IPR002125">
    <property type="entry name" value="CMP_dCMP_dom"/>
</dbReference>
<dbReference type="PROSITE" id="PS00903">
    <property type="entry name" value="CYT_DCMP_DEAMINASES_1"/>
    <property type="match status" value="1"/>
</dbReference>
<evidence type="ECO:0000313" key="20">
    <source>
        <dbReference type="EMBL" id="MRX55511.1"/>
    </source>
</evidence>
<evidence type="ECO:0000256" key="8">
    <source>
        <dbReference type="ARBA" id="ARBA00022801"/>
    </source>
</evidence>
<evidence type="ECO:0000256" key="7">
    <source>
        <dbReference type="ARBA" id="ARBA00022723"/>
    </source>
</evidence>
<dbReference type="CDD" id="cd01284">
    <property type="entry name" value="Riboflavin_deaminase-reductase"/>
    <property type="match status" value="1"/>
</dbReference>
<dbReference type="SUPFAM" id="SSF53597">
    <property type="entry name" value="Dihydrofolate reductase-like"/>
    <property type="match status" value="1"/>
</dbReference>
<keyword evidence="7 15" id="KW-0479">Metal-binding</keyword>
<feature type="binding site" evidence="17">
    <location>
        <position position="200"/>
    </location>
    <ligand>
        <name>NADP(+)</name>
        <dbReference type="ChEBI" id="CHEBI:58349"/>
    </ligand>
</feature>
<evidence type="ECO:0000313" key="21">
    <source>
        <dbReference type="Proteomes" id="UP000441585"/>
    </source>
</evidence>
<comment type="similarity">
    <text evidence="5 15">In the C-terminal section; belongs to the HTP reductase family.</text>
</comment>
<gene>
    <name evidence="20" type="primary">ribD</name>
    <name evidence="20" type="ORF">GJU41_16225</name>
</gene>
<keyword evidence="21" id="KW-1185">Reference proteome</keyword>
<feature type="domain" description="CMP/dCMP-type deaminase" evidence="19">
    <location>
        <begin position="1"/>
        <end position="123"/>
    </location>
</feature>
<dbReference type="PIRSF" id="PIRSF006769">
    <property type="entry name" value="RibD"/>
    <property type="match status" value="1"/>
</dbReference>
<evidence type="ECO:0000256" key="9">
    <source>
        <dbReference type="ARBA" id="ARBA00022833"/>
    </source>
</evidence>
<dbReference type="InterPro" id="IPR004794">
    <property type="entry name" value="Eubact_RibD"/>
</dbReference>
<sequence length="362" mass="39044">MKDQDYMKVALQLAEQGSGQTSPNPLVGAVIVKNGQIIGMGAHLKAGEPHAEVHAVRMAGSQAEDSTVYVTLEPCSHHGKTPPCADLLISSKVKRVVVAAEDPNPLVAGRGMEKLQAAGIEVVSGVLKNEAEELNKVFFHYIQTKRPFVTLKWAGSLDGKTATVTGESKWITGESARKDVHKYRELHDAILAGVETVIKDDPSLTCRLENPKKQPVRIVLDTNLRTPETAALVNDGLSPVWIITGSEVSIKRIESFQKKNAVIIQMNTPAIEIDNLLHLLGERNITSLFVEGGATVHGSFIKSGLFNQVVSYTAPMLIGGKEAPPAVAGAGFSRINEAIRLRIKETEVIGDDLKIVCVKKEG</sequence>
<feature type="binding site" evidence="17">
    <location>
        <position position="154"/>
    </location>
    <ligand>
        <name>NADP(+)</name>
        <dbReference type="ChEBI" id="CHEBI:58349"/>
    </ligand>
</feature>
<feature type="binding site" evidence="18">
    <location>
        <position position="50"/>
    </location>
    <ligand>
        <name>Zn(2+)</name>
        <dbReference type="ChEBI" id="CHEBI:29105"/>
        <note>catalytic</note>
    </ligand>
</feature>
<feature type="binding site" evidence="17">
    <location>
        <position position="170"/>
    </location>
    <ligand>
        <name>NADP(+)</name>
        <dbReference type="ChEBI" id="CHEBI:58349"/>
    </ligand>
</feature>
<comment type="pathway">
    <text evidence="3 15">Cofactor biosynthesis; riboflavin biosynthesis; 5-amino-6-(D-ribitylamino)uracil from GTP: step 3/4.</text>
</comment>
<keyword evidence="10 15" id="KW-0521">NADP</keyword>
<dbReference type="UniPathway" id="UPA00275">
    <property type="reaction ID" value="UER00401"/>
</dbReference>
<dbReference type="Gene3D" id="3.40.140.10">
    <property type="entry name" value="Cytidine Deaminase, domain 2"/>
    <property type="match status" value="1"/>
</dbReference>
<comment type="caution">
    <text evidence="20">The sequence shown here is derived from an EMBL/GenBank/DDBJ whole genome shotgun (WGS) entry which is preliminary data.</text>
</comment>
<evidence type="ECO:0000256" key="16">
    <source>
        <dbReference type="PIRSR" id="PIRSR006769-1"/>
    </source>
</evidence>
<comment type="similarity">
    <text evidence="4 15">In the N-terminal section; belongs to the cytidine and deoxycytidylate deaminase family.</text>
</comment>
<feature type="binding site" evidence="17">
    <location>
        <position position="207"/>
    </location>
    <ligand>
        <name>substrate</name>
    </ligand>
</feature>
<protein>
    <recommendedName>
        <fullName evidence="15">Riboflavin biosynthesis protein RibD</fullName>
    </recommendedName>
    <domain>
        <recommendedName>
            <fullName evidence="15">Diaminohydroxyphosphoribosylaminopyrimidine deaminase</fullName>
            <shortName evidence="15">DRAP deaminase</shortName>
            <ecNumber evidence="15">3.5.4.26</ecNumber>
        </recommendedName>
        <alternativeName>
            <fullName evidence="15">Riboflavin-specific deaminase</fullName>
        </alternativeName>
    </domain>
    <domain>
        <recommendedName>
            <fullName evidence="15">5-amino-6-(5-phosphoribosylamino)uracil reductase</fullName>
            <ecNumber evidence="15">1.1.1.193</ecNumber>
        </recommendedName>
        <alternativeName>
            <fullName evidence="15">HTP reductase</fullName>
        </alternativeName>
    </domain>
</protein>
<dbReference type="FunFam" id="3.40.140.10:FF:000025">
    <property type="entry name" value="Riboflavin biosynthesis protein RibD"/>
    <property type="match status" value="1"/>
</dbReference>
<evidence type="ECO:0000256" key="13">
    <source>
        <dbReference type="ARBA" id="ARBA00049861"/>
    </source>
</evidence>
<evidence type="ECO:0000256" key="1">
    <source>
        <dbReference type="ARBA" id="ARBA00002151"/>
    </source>
</evidence>
<evidence type="ECO:0000256" key="15">
    <source>
        <dbReference type="PIRNR" id="PIRNR006769"/>
    </source>
</evidence>
<dbReference type="GO" id="GO:0008835">
    <property type="term" value="F:diaminohydroxyphosphoribosylaminopyrimidine deaminase activity"/>
    <property type="evidence" value="ECO:0007669"/>
    <property type="project" value="UniProtKB-EC"/>
</dbReference>
<dbReference type="GO" id="GO:0008703">
    <property type="term" value="F:5-amino-6-(5-phosphoribosylamino)uracil reductase activity"/>
    <property type="evidence" value="ECO:0007669"/>
    <property type="project" value="UniProtKB-EC"/>
</dbReference>
<dbReference type="PANTHER" id="PTHR38011">
    <property type="entry name" value="DIHYDROFOLATE REDUCTASE FAMILY PROTEIN (AFU_ORTHOLOGUE AFUA_8G06820)"/>
    <property type="match status" value="1"/>
</dbReference>
<keyword evidence="12" id="KW-0511">Multifunctional enzyme</keyword>
<evidence type="ECO:0000259" key="19">
    <source>
        <dbReference type="PROSITE" id="PS51747"/>
    </source>
</evidence>
<feature type="binding site" evidence="17">
    <location>
        <position position="222"/>
    </location>
    <ligand>
        <name>NADP(+)</name>
        <dbReference type="ChEBI" id="CHEBI:58349"/>
    </ligand>
</feature>
<dbReference type="GO" id="GO:0009231">
    <property type="term" value="P:riboflavin biosynthetic process"/>
    <property type="evidence" value="ECO:0007669"/>
    <property type="project" value="UniProtKB-UniPathway"/>
</dbReference>
<comment type="catalytic activity">
    <reaction evidence="14 15">
        <text>2,5-diamino-6-hydroxy-4-(5-phosphoribosylamino)-pyrimidine + H2O + H(+) = 5-amino-6-(5-phospho-D-ribosylamino)uracil + NH4(+)</text>
        <dbReference type="Rhea" id="RHEA:21868"/>
        <dbReference type="ChEBI" id="CHEBI:15377"/>
        <dbReference type="ChEBI" id="CHEBI:15378"/>
        <dbReference type="ChEBI" id="CHEBI:28938"/>
        <dbReference type="ChEBI" id="CHEBI:58453"/>
        <dbReference type="ChEBI" id="CHEBI:58614"/>
        <dbReference type="EC" id="3.5.4.26"/>
    </reaction>
</comment>
<feature type="active site" description="Proton donor" evidence="16">
    <location>
        <position position="52"/>
    </location>
</feature>
<organism evidence="20 21">
    <name type="scientific">Metabacillus idriensis</name>
    <dbReference type="NCBI Taxonomy" id="324768"/>
    <lineage>
        <taxon>Bacteria</taxon>
        <taxon>Bacillati</taxon>
        <taxon>Bacillota</taxon>
        <taxon>Bacilli</taxon>
        <taxon>Bacillales</taxon>
        <taxon>Bacillaceae</taxon>
        <taxon>Metabacillus</taxon>
    </lineage>
</organism>
<dbReference type="InterPro" id="IPR016193">
    <property type="entry name" value="Cytidine_deaminase-like"/>
</dbReference>
<keyword evidence="11 15" id="KW-0560">Oxidoreductase</keyword>
<dbReference type="InterPro" id="IPR016192">
    <property type="entry name" value="APOBEC/CMP_deaminase_Zn-bd"/>
</dbReference>
<comment type="function">
    <text evidence="1 15">Converts 2,5-diamino-6-(ribosylamino)-4(3h)-pyrimidinone 5'-phosphate into 5-amino-6-(ribosylamino)-2,4(1h,3h)-pyrimidinedione 5'-phosphate.</text>
</comment>
<feature type="binding site" evidence="17">
    <location>
        <position position="168"/>
    </location>
    <ligand>
        <name>substrate</name>
    </ligand>
</feature>
<dbReference type="InterPro" id="IPR002734">
    <property type="entry name" value="RibDG_C"/>
</dbReference>
<evidence type="ECO:0000256" key="14">
    <source>
        <dbReference type="ARBA" id="ARBA00049886"/>
    </source>
</evidence>
<dbReference type="EC" id="1.1.1.193" evidence="15"/>
<dbReference type="EC" id="3.5.4.26" evidence="15"/>
<dbReference type="PROSITE" id="PS51747">
    <property type="entry name" value="CYT_DCMP_DEAMINASES_2"/>
    <property type="match status" value="1"/>
</dbReference>
<dbReference type="InterPro" id="IPR024072">
    <property type="entry name" value="DHFR-like_dom_sf"/>
</dbReference>
<feature type="binding site" evidence="17">
    <location>
        <position position="204"/>
    </location>
    <ligand>
        <name>substrate</name>
    </ligand>
</feature>
<dbReference type="GO" id="GO:0050661">
    <property type="term" value="F:NADP binding"/>
    <property type="evidence" value="ECO:0007669"/>
    <property type="project" value="InterPro"/>
</dbReference>
<feature type="binding site" evidence="18">
    <location>
        <position position="75"/>
    </location>
    <ligand>
        <name>Zn(2+)</name>
        <dbReference type="ChEBI" id="CHEBI:29105"/>
        <note>catalytic</note>
    </ligand>
</feature>
<dbReference type="NCBIfam" id="TIGR00326">
    <property type="entry name" value="eubact_ribD"/>
    <property type="match status" value="1"/>
</dbReference>
<evidence type="ECO:0000256" key="12">
    <source>
        <dbReference type="ARBA" id="ARBA00023268"/>
    </source>
</evidence>
<dbReference type="Proteomes" id="UP000441585">
    <property type="component" value="Unassembled WGS sequence"/>
</dbReference>
<feature type="binding site" evidence="17">
    <location>
        <position position="184"/>
    </location>
    <ligand>
        <name>substrate</name>
    </ligand>
</feature>
<evidence type="ECO:0000256" key="3">
    <source>
        <dbReference type="ARBA" id="ARBA00004910"/>
    </source>
</evidence>
<evidence type="ECO:0000256" key="11">
    <source>
        <dbReference type="ARBA" id="ARBA00023002"/>
    </source>
</evidence>
<feature type="binding site" evidence="18">
    <location>
        <position position="84"/>
    </location>
    <ligand>
        <name>Zn(2+)</name>
        <dbReference type="ChEBI" id="CHEBI:29105"/>
        <note>catalytic</note>
    </ligand>
</feature>
<dbReference type="Pfam" id="PF00383">
    <property type="entry name" value="dCMP_cyt_deam_1"/>
    <property type="match status" value="1"/>
</dbReference>
<dbReference type="EMBL" id="WKKF01000005">
    <property type="protein sequence ID" value="MRX55511.1"/>
    <property type="molecule type" value="Genomic_DNA"/>
</dbReference>
<dbReference type="GO" id="GO:0008270">
    <property type="term" value="F:zinc ion binding"/>
    <property type="evidence" value="ECO:0007669"/>
    <property type="project" value="InterPro"/>
</dbReference>
<dbReference type="Pfam" id="PF01872">
    <property type="entry name" value="RibD_C"/>
    <property type="match status" value="1"/>
</dbReference>
<comment type="pathway">
    <text evidence="2 15">Cofactor biosynthesis; riboflavin biosynthesis; 5-amino-6-(D-ribitylamino)uracil from GTP: step 2/4.</text>
</comment>
<accession>A0A6I2MGC7</accession>
<keyword evidence="9 15" id="KW-0862">Zinc</keyword>
<feature type="binding site" evidence="17">
    <location>
        <begin position="293"/>
        <end position="299"/>
    </location>
    <ligand>
        <name>NADP(+)</name>
        <dbReference type="ChEBI" id="CHEBI:58349"/>
    </ligand>
</feature>
<evidence type="ECO:0000256" key="10">
    <source>
        <dbReference type="ARBA" id="ARBA00022857"/>
    </source>
</evidence>
<dbReference type="SUPFAM" id="SSF53927">
    <property type="entry name" value="Cytidine deaminase-like"/>
    <property type="match status" value="1"/>
</dbReference>
<dbReference type="NCBIfam" id="TIGR00227">
    <property type="entry name" value="ribD_Cterm"/>
    <property type="match status" value="1"/>
</dbReference>